<feature type="domain" description="Penicillin-binding protein transpeptidase" evidence="5">
    <location>
        <begin position="358"/>
        <end position="670"/>
    </location>
</feature>
<organism evidence="8 9">
    <name type="scientific">Scopulibacillus darangshiensis</name>
    <dbReference type="NCBI Taxonomy" id="442528"/>
    <lineage>
        <taxon>Bacteria</taxon>
        <taxon>Bacillati</taxon>
        <taxon>Bacillota</taxon>
        <taxon>Bacilli</taxon>
        <taxon>Bacillales</taxon>
        <taxon>Sporolactobacillaceae</taxon>
        <taxon>Scopulibacillus</taxon>
    </lineage>
</organism>
<dbReference type="EMBL" id="SLXK01000048">
    <property type="protein sequence ID" value="TCP20855.1"/>
    <property type="molecule type" value="Genomic_DNA"/>
</dbReference>
<dbReference type="InterPro" id="IPR036138">
    <property type="entry name" value="PBP_dimer_sf"/>
</dbReference>
<evidence type="ECO:0000256" key="1">
    <source>
        <dbReference type="ARBA" id="ARBA00004370"/>
    </source>
</evidence>
<dbReference type="SUPFAM" id="SSF56519">
    <property type="entry name" value="Penicillin binding protein dimerisation domain"/>
    <property type="match status" value="1"/>
</dbReference>
<dbReference type="GO" id="GO:0071972">
    <property type="term" value="F:peptidoglycan L,D-transpeptidase activity"/>
    <property type="evidence" value="ECO:0007669"/>
    <property type="project" value="TreeGrafter"/>
</dbReference>
<name>A0A4R2NI43_9BACL</name>
<dbReference type="Gene3D" id="3.10.450.100">
    <property type="entry name" value="NTF2-like, domain 1"/>
    <property type="match status" value="1"/>
</dbReference>
<dbReference type="RefSeq" id="WP_132747924.1">
    <property type="nucleotide sequence ID" value="NZ_SLXK01000048.1"/>
</dbReference>
<gene>
    <name evidence="8" type="ORF">EV207_1484</name>
</gene>
<sequence>MKIKHIAVALFFIMIVTALSACSDKPKPEDRFQSYVDLWQKQDFDKMYSYLSADAKKSISKKKFTERYKDIYGGIEAKNLKVSFKKPKDEVKPDKNGNVKLPFKVSMETLAGPVKFTEKATLVEQENKDKKNWYINWSPAMIFPKLNKGDKVRVETLEGKRGEIVDRNEKGLAMNGVAAQIGLVPGKLGSNPDATKSKLASLLNIPEQQIENKLGASWVKADSFVPVTTINAADTELINKAVALPGVRNQNVEARIYPCKEACAHLTGYVGPITKELLEKKKDKGYNSESVIGRKGLELVLEDQLRARNGGIIYIENTDGDKTATIAKKAPKNGKDFRLSIDINVQKALYNQLKKDAGTAAAINPSTGDILGLVSAPSFDPNAFVLGISSDDYQKLSSDPKKPLLNRFTGTFTPGSSFKPITAAIGLETGAIDPDAVKTINSSKWQKDSSWGDYYVTRLDHASKVDLKEALVRSDNIYFAQAALAIGGKTFMKEAKKYGFGESLPIKYPMEKSTVTNSGALDKEVLLANTGYGQGQVNVNPLHLAVIYSAFVDEGNMIKPHLFYSDTGKPEYWKEGVMSPKTASTITKDLIQVIESPAGTAKHAKIDGVTLAGKTGTAEFKSKQGEKGKEDGWFVAYNTKNPSLLVSMMVENVKNGEGSHYVAPKVKNVFEKVLKK</sequence>
<dbReference type="Pfam" id="PF03717">
    <property type="entry name" value="PBP_dimer"/>
    <property type="match status" value="1"/>
</dbReference>
<keyword evidence="3" id="KW-0472">Membrane</keyword>
<evidence type="ECO:0000259" key="7">
    <source>
        <dbReference type="Pfam" id="PF05223"/>
    </source>
</evidence>
<keyword evidence="9" id="KW-1185">Reference proteome</keyword>
<comment type="subcellular location">
    <subcellularLocation>
        <location evidence="1">Membrane</location>
    </subcellularLocation>
</comment>
<dbReference type="GO" id="GO:0046677">
    <property type="term" value="P:response to antibiotic"/>
    <property type="evidence" value="ECO:0007669"/>
    <property type="project" value="InterPro"/>
</dbReference>
<dbReference type="Gene3D" id="3.30.1390.30">
    <property type="entry name" value="Penicillin-binding protein 2a, domain 3"/>
    <property type="match status" value="1"/>
</dbReference>
<comment type="similarity">
    <text evidence="2">Belongs to the transpeptidase family.</text>
</comment>
<dbReference type="Proteomes" id="UP000295416">
    <property type="component" value="Unassembled WGS sequence"/>
</dbReference>
<dbReference type="InterPro" id="IPR005311">
    <property type="entry name" value="PBP_dimer"/>
</dbReference>
<dbReference type="GO" id="GO:0008658">
    <property type="term" value="F:penicillin binding"/>
    <property type="evidence" value="ECO:0007669"/>
    <property type="project" value="InterPro"/>
</dbReference>
<dbReference type="Pfam" id="PF05223">
    <property type="entry name" value="MecA_N"/>
    <property type="match status" value="1"/>
</dbReference>
<dbReference type="PANTHER" id="PTHR30627">
    <property type="entry name" value="PEPTIDOGLYCAN D,D-TRANSPEPTIDASE"/>
    <property type="match status" value="1"/>
</dbReference>
<dbReference type="SUPFAM" id="SSF56601">
    <property type="entry name" value="beta-lactamase/transpeptidase-like"/>
    <property type="match status" value="1"/>
</dbReference>
<evidence type="ECO:0000259" key="6">
    <source>
        <dbReference type="Pfam" id="PF03717"/>
    </source>
</evidence>
<feature type="domain" description="Penicillin-binding protein dimerisation" evidence="6">
    <location>
        <begin position="158"/>
        <end position="325"/>
    </location>
</feature>
<comment type="caution">
    <text evidence="8">The sequence shown here is derived from an EMBL/GenBank/DDBJ whole genome shotgun (WGS) entry which is preliminary data.</text>
</comment>
<dbReference type="InterPro" id="IPR007887">
    <property type="entry name" value="MecA_N"/>
</dbReference>
<dbReference type="AlphaFoldDB" id="A0A4R2NI43"/>
<dbReference type="InterPro" id="IPR050515">
    <property type="entry name" value="Beta-lactam/transpept"/>
</dbReference>
<feature type="domain" description="NTF2-like N-terminal transpeptidase" evidence="7">
    <location>
        <begin position="27"/>
        <end position="150"/>
    </location>
</feature>
<accession>A0A4R2NI43</accession>
<proteinExistence type="inferred from homology"/>
<evidence type="ECO:0000256" key="3">
    <source>
        <dbReference type="ARBA" id="ARBA00023136"/>
    </source>
</evidence>
<dbReference type="InterPro" id="IPR032710">
    <property type="entry name" value="NTF2-like_dom_sf"/>
</dbReference>
<dbReference type="PANTHER" id="PTHR30627:SF25">
    <property type="entry name" value="PENICILLIN-BINDING PROTEIN 3"/>
    <property type="match status" value="1"/>
</dbReference>
<dbReference type="GO" id="GO:0005886">
    <property type="term" value="C:plasma membrane"/>
    <property type="evidence" value="ECO:0007669"/>
    <property type="project" value="TreeGrafter"/>
</dbReference>
<dbReference type="Pfam" id="PF00905">
    <property type="entry name" value="Transpeptidase"/>
    <property type="match status" value="1"/>
</dbReference>
<dbReference type="InterPro" id="IPR001460">
    <property type="entry name" value="PCN-bd_Tpept"/>
</dbReference>
<dbReference type="OrthoDB" id="9770103at2"/>
<evidence type="ECO:0000256" key="4">
    <source>
        <dbReference type="SAM" id="SignalP"/>
    </source>
</evidence>
<dbReference type="SUPFAM" id="SSF54427">
    <property type="entry name" value="NTF2-like"/>
    <property type="match status" value="1"/>
</dbReference>
<evidence type="ECO:0000313" key="8">
    <source>
        <dbReference type="EMBL" id="TCP20855.1"/>
    </source>
</evidence>
<dbReference type="PROSITE" id="PS51257">
    <property type="entry name" value="PROKAR_LIPOPROTEIN"/>
    <property type="match status" value="1"/>
</dbReference>
<feature type="signal peptide" evidence="4">
    <location>
        <begin position="1"/>
        <end position="20"/>
    </location>
</feature>
<evidence type="ECO:0000313" key="9">
    <source>
        <dbReference type="Proteomes" id="UP000295416"/>
    </source>
</evidence>
<feature type="chain" id="PRO_5039428745" evidence="4">
    <location>
        <begin position="21"/>
        <end position="676"/>
    </location>
</feature>
<protein>
    <submittedName>
        <fullName evidence="8">Penicillin-binding protein</fullName>
    </submittedName>
</protein>
<evidence type="ECO:0000256" key="2">
    <source>
        <dbReference type="ARBA" id="ARBA00007171"/>
    </source>
</evidence>
<dbReference type="Gene3D" id="3.40.710.10">
    <property type="entry name" value="DD-peptidase/beta-lactamase superfamily"/>
    <property type="match status" value="1"/>
</dbReference>
<dbReference type="Gene3D" id="3.90.1310.10">
    <property type="entry name" value="Penicillin-binding protein 2a (Domain 2)"/>
    <property type="match status" value="1"/>
</dbReference>
<dbReference type="InterPro" id="IPR012338">
    <property type="entry name" value="Beta-lactam/transpept-like"/>
</dbReference>
<dbReference type="GO" id="GO:0071555">
    <property type="term" value="P:cell wall organization"/>
    <property type="evidence" value="ECO:0007669"/>
    <property type="project" value="TreeGrafter"/>
</dbReference>
<keyword evidence="4" id="KW-0732">Signal</keyword>
<evidence type="ECO:0000259" key="5">
    <source>
        <dbReference type="Pfam" id="PF00905"/>
    </source>
</evidence>
<reference evidence="8 9" key="1">
    <citation type="submission" date="2019-03" db="EMBL/GenBank/DDBJ databases">
        <title>Genomic Encyclopedia of Type Strains, Phase IV (KMG-IV): sequencing the most valuable type-strain genomes for metagenomic binning, comparative biology and taxonomic classification.</title>
        <authorList>
            <person name="Goeker M."/>
        </authorList>
    </citation>
    <scope>NUCLEOTIDE SEQUENCE [LARGE SCALE GENOMIC DNA]</scope>
    <source>
        <strain evidence="8 9">DSM 19377</strain>
    </source>
</reference>